<dbReference type="InterPro" id="IPR017452">
    <property type="entry name" value="GPCR_Rhodpsn_7TM"/>
</dbReference>
<feature type="transmembrane region" description="Helical" evidence="5">
    <location>
        <begin position="48"/>
        <end position="67"/>
    </location>
</feature>
<dbReference type="AlphaFoldDB" id="A0A8S1E905"/>
<proteinExistence type="predicted"/>
<comment type="caution">
    <text evidence="7">The sequence shown here is derived from an EMBL/GenBank/DDBJ whole genome shotgun (WGS) entry which is preliminary data.</text>
</comment>
<evidence type="ECO:0000256" key="3">
    <source>
        <dbReference type="ARBA" id="ARBA00022989"/>
    </source>
</evidence>
<comment type="subcellular location">
    <subcellularLocation>
        <location evidence="1">Membrane</location>
    </subcellularLocation>
</comment>
<dbReference type="CDD" id="cd00637">
    <property type="entry name" value="7tm_classA_rhodopsin-like"/>
    <property type="match status" value="1"/>
</dbReference>
<keyword evidence="8" id="KW-1185">Reference proteome</keyword>
<reference evidence="7 8" key="1">
    <citation type="submission" date="2020-04" db="EMBL/GenBank/DDBJ databases">
        <authorList>
            <person name="Laetsch R D."/>
            <person name="Stevens L."/>
            <person name="Kumar S."/>
            <person name="Blaxter L. M."/>
        </authorList>
    </citation>
    <scope>NUCLEOTIDE SEQUENCE [LARGE SCALE GENOMIC DNA]</scope>
</reference>
<evidence type="ECO:0000256" key="4">
    <source>
        <dbReference type="ARBA" id="ARBA00023136"/>
    </source>
</evidence>
<dbReference type="PROSITE" id="PS50262">
    <property type="entry name" value="G_PROTEIN_RECEP_F1_2"/>
    <property type="match status" value="1"/>
</dbReference>
<feature type="transmembrane region" description="Helical" evidence="5">
    <location>
        <begin position="79"/>
        <end position="98"/>
    </location>
</feature>
<evidence type="ECO:0000256" key="5">
    <source>
        <dbReference type="SAM" id="Phobius"/>
    </source>
</evidence>
<keyword evidence="3 5" id="KW-1133">Transmembrane helix</keyword>
<feature type="transmembrane region" description="Helical" evidence="5">
    <location>
        <begin position="110"/>
        <end position="143"/>
    </location>
</feature>
<evidence type="ECO:0000256" key="1">
    <source>
        <dbReference type="ARBA" id="ARBA00004370"/>
    </source>
</evidence>
<feature type="transmembrane region" description="Helical" evidence="5">
    <location>
        <begin position="198"/>
        <end position="219"/>
    </location>
</feature>
<dbReference type="Proteomes" id="UP000494206">
    <property type="component" value="Unassembled WGS sequence"/>
</dbReference>
<protein>
    <recommendedName>
        <fullName evidence="6">G-protein coupled receptors family 1 profile domain-containing protein</fullName>
    </recommendedName>
</protein>
<organism evidence="7 8">
    <name type="scientific">Caenorhabditis bovis</name>
    <dbReference type="NCBI Taxonomy" id="2654633"/>
    <lineage>
        <taxon>Eukaryota</taxon>
        <taxon>Metazoa</taxon>
        <taxon>Ecdysozoa</taxon>
        <taxon>Nematoda</taxon>
        <taxon>Chromadorea</taxon>
        <taxon>Rhabditida</taxon>
        <taxon>Rhabditina</taxon>
        <taxon>Rhabditomorpha</taxon>
        <taxon>Rhabditoidea</taxon>
        <taxon>Rhabditidae</taxon>
        <taxon>Peloderinae</taxon>
        <taxon>Caenorhabditis</taxon>
    </lineage>
</organism>
<dbReference type="Pfam" id="PF10328">
    <property type="entry name" value="7TM_GPCR_Srx"/>
    <property type="match status" value="2"/>
</dbReference>
<dbReference type="PANTHER" id="PTHR23017">
    <property type="entry name" value="SERPENTINE RECEPTOR, CLASS X"/>
    <property type="match status" value="1"/>
</dbReference>
<feature type="transmembrane region" description="Helical" evidence="5">
    <location>
        <begin position="231"/>
        <end position="252"/>
    </location>
</feature>
<gene>
    <name evidence="7" type="ORF">CBOVIS_LOCUS20</name>
</gene>
<evidence type="ECO:0000256" key="2">
    <source>
        <dbReference type="ARBA" id="ARBA00022692"/>
    </source>
</evidence>
<dbReference type="OrthoDB" id="5825164at2759"/>
<dbReference type="GO" id="GO:0016020">
    <property type="term" value="C:membrane"/>
    <property type="evidence" value="ECO:0007669"/>
    <property type="project" value="UniProtKB-SubCell"/>
</dbReference>
<dbReference type="PANTHER" id="PTHR23017:SF44">
    <property type="entry name" value="G-PROTEIN COUPLED RECEPTORS FAMILY 1 PROFILE DOMAIN-CONTAINING PROTEIN"/>
    <property type="match status" value="1"/>
</dbReference>
<dbReference type="InterPro" id="IPR019430">
    <property type="entry name" value="7TM_GPCR_serpentine_rcpt_Srx"/>
</dbReference>
<evidence type="ECO:0000313" key="7">
    <source>
        <dbReference type="EMBL" id="CAB3396471.1"/>
    </source>
</evidence>
<accession>A0A8S1E905</accession>
<feature type="domain" description="G-protein coupled receptors family 1 profile" evidence="6">
    <location>
        <begin position="22"/>
        <end position="165"/>
    </location>
</feature>
<name>A0A8S1E905_9PELO</name>
<dbReference type="SUPFAM" id="SSF81321">
    <property type="entry name" value="Family A G protein-coupled receptor-like"/>
    <property type="match status" value="1"/>
</dbReference>
<sequence>MIVLQEWIGFLLLPLSLFGTVCNWMVIILSIRSKSFKHAFGYLTANQAIGDALISTIFLFYISPMIITQDGFLMQYSKHFGFILVIAYDLSTHSHFLISLNRFLACYVPLIYEVVFSSCVTVCILPFTWLYSIVATIVIIIIFDCQFYYDPNHVLFLFRTNSFYCKTLTNKIRSVNRKITHTVVDQQSLLKRKRDMQYLKQTVLQGFAFSVELVTYFLISPHVSNKILKFMISIFAWCFIHATDGFLTIFFNSEFHRILQGKHETINRSRST</sequence>
<dbReference type="Gene3D" id="1.20.1070.10">
    <property type="entry name" value="Rhodopsin 7-helix transmembrane proteins"/>
    <property type="match status" value="1"/>
</dbReference>
<dbReference type="EMBL" id="CADEPM010000001">
    <property type="protein sequence ID" value="CAB3396471.1"/>
    <property type="molecule type" value="Genomic_DNA"/>
</dbReference>
<keyword evidence="2 5" id="KW-0812">Transmembrane</keyword>
<evidence type="ECO:0000313" key="8">
    <source>
        <dbReference type="Proteomes" id="UP000494206"/>
    </source>
</evidence>
<keyword evidence="4 5" id="KW-0472">Membrane</keyword>
<evidence type="ECO:0000259" key="6">
    <source>
        <dbReference type="PROSITE" id="PS50262"/>
    </source>
</evidence>
<feature type="transmembrane region" description="Helical" evidence="5">
    <location>
        <begin position="7"/>
        <end position="28"/>
    </location>
</feature>